<gene>
    <name evidence="1" type="ORF">AVEN_116297_1</name>
</gene>
<comment type="caution">
    <text evidence="1">The sequence shown here is derived from an EMBL/GenBank/DDBJ whole genome shotgun (WGS) entry which is preliminary data.</text>
</comment>
<dbReference type="EMBL" id="BGPR01032768">
    <property type="protein sequence ID" value="GBO06443.1"/>
    <property type="molecule type" value="Genomic_DNA"/>
</dbReference>
<dbReference type="AlphaFoldDB" id="A0A4Y2U1Q5"/>
<proteinExistence type="predicted"/>
<evidence type="ECO:0000313" key="1">
    <source>
        <dbReference type="EMBL" id="GBO06443.1"/>
    </source>
</evidence>
<organism evidence="1 2">
    <name type="scientific">Araneus ventricosus</name>
    <name type="common">Orbweaver spider</name>
    <name type="synonym">Epeira ventricosa</name>
    <dbReference type="NCBI Taxonomy" id="182803"/>
    <lineage>
        <taxon>Eukaryota</taxon>
        <taxon>Metazoa</taxon>
        <taxon>Ecdysozoa</taxon>
        <taxon>Arthropoda</taxon>
        <taxon>Chelicerata</taxon>
        <taxon>Arachnida</taxon>
        <taxon>Araneae</taxon>
        <taxon>Araneomorphae</taxon>
        <taxon>Entelegynae</taxon>
        <taxon>Araneoidea</taxon>
        <taxon>Araneidae</taxon>
        <taxon>Araneus</taxon>
    </lineage>
</organism>
<evidence type="ECO:0000313" key="2">
    <source>
        <dbReference type="Proteomes" id="UP000499080"/>
    </source>
</evidence>
<sequence length="271" mass="30143">EELLIDSLSGLGLIEVWTEIGFNVGADGILIPLTETSLYTISNGGYAVAAITGSVTIGNGLADGIVNQLSKSALNAAVNQGSVLATNILEKTKSLNFWANIDSQTPLHSPLLLKDVIHKTFQEIYPKTKLECFRSNKRRIKNPEKKVWIGGKDKDVLMIAIADLSYIILHISGILEEIEKIWNMASNEKHSHYDVWNKIDEMDSQVIESSQPIPPLQPSPPRPFLFYPNRSAPPSSNPPLVSEMMGSEAVKFKDQLPEELKPEYERRLFEC</sequence>
<dbReference type="Proteomes" id="UP000499080">
    <property type="component" value="Unassembled WGS sequence"/>
</dbReference>
<reference evidence="1 2" key="1">
    <citation type="journal article" date="2019" name="Sci. Rep.">
        <title>Orb-weaving spider Araneus ventricosus genome elucidates the spidroin gene catalogue.</title>
        <authorList>
            <person name="Kono N."/>
            <person name="Nakamura H."/>
            <person name="Ohtoshi R."/>
            <person name="Moran D.A.P."/>
            <person name="Shinohara A."/>
            <person name="Yoshida Y."/>
            <person name="Fujiwara M."/>
            <person name="Mori M."/>
            <person name="Tomita M."/>
            <person name="Arakawa K."/>
        </authorList>
    </citation>
    <scope>NUCLEOTIDE SEQUENCE [LARGE SCALE GENOMIC DNA]</scope>
</reference>
<dbReference type="OrthoDB" id="10587959at2759"/>
<name>A0A4Y2U1Q5_ARAVE</name>
<protein>
    <submittedName>
        <fullName evidence="1">Uncharacterized protein</fullName>
    </submittedName>
</protein>
<keyword evidence="2" id="KW-1185">Reference proteome</keyword>
<feature type="non-terminal residue" evidence="1">
    <location>
        <position position="1"/>
    </location>
</feature>
<accession>A0A4Y2U1Q5</accession>